<dbReference type="EC" id="7.1.1.-" evidence="10"/>
<dbReference type="FunFam" id="3.40.50.740:FF:000030">
    <property type="entry name" value="NADH-quinone oxidoreductase"/>
    <property type="match status" value="1"/>
</dbReference>
<dbReference type="SUPFAM" id="SSF54862">
    <property type="entry name" value="4Fe-4S ferredoxins"/>
    <property type="match status" value="1"/>
</dbReference>
<keyword evidence="8 10" id="KW-0520">NAD</keyword>
<keyword evidence="10" id="KW-0001">2Fe-2S</keyword>
<evidence type="ECO:0000259" key="11">
    <source>
        <dbReference type="PROSITE" id="PS51085"/>
    </source>
</evidence>
<dbReference type="InterPro" id="IPR010228">
    <property type="entry name" value="NADH_UbQ_OxRdtase_Gsu"/>
</dbReference>
<proteinExistence type="inferred from homology"/>
<protein>
    <recommendedName>
        <fullName evidence="10">NADH-quinone oxidoreductase</fullName>
        <ecNumber evidence="10">7.1.1.-</ecNumber>
    </recommendedName>
</protein>
<dbReference type="SMART" id="SM00929">
    <property type="entry name" value="NADH-G_4Fe-4S_3"/>
    <property type="match status" value="1"/>
</dbReference>
<evidence type="ECO:0000259" key="13">
    <source>
        <dbReference type="PROSITE" id="PS51839"/>
    </source>
</evidence>
<dbReference type="Pfam" id="PF10588">
    <property type="entry name" value="NADH-G_4Fe-4S_3"/>
    <property type="match status" value="1"/>
</dbReference>
<dbReference type="GO" id="GO:0016020">
    <property type="term" value="C:membrane"/>
    <property type="evidence" value="ECO:0007669"/>
    <property type="project" value="InterPro"/>
</dbReference>
<dbReference type="InterPro" id="IPR036010">
    <property type="entry name" value="2Fe-2S_ferredoxin-like_sf"/>
</dbReference>
<dbReference type="NCBIfam" id="TIGR01973">
    <property type="entry name" value="NuoG"/>
    <property type="match status" value="1"/>
</dbReference>
<dbReference type="PROSITE" id="PS00641">
    <property type="entry name" value="COMPLEX1_75K_1"/>
    <property type="match status" value="1"/>
</dbReference>
<dbReference type="Pfam" id="PF22151">
    <property type="entry name" value="Fer4_NDSU1"/>
    <property type="match status" value="1"/>
</dbReference>
<reference evidence="14 15" key="1">
    <citation type="submission" date="2019-12" db="EMBL/GenBank/DDBJ databases">
        <title>Litoreibacter badius sp. nov., a novel bacteriochlorophyll a-containing bacterium in the genus Litoreibacter.</title>
        <authorList>
            <person name="Kanamuro M."/>
            <person name="Takabe Y."/>
            <person name="Mori K."/>
            <person name="Takaichi S."/>
            <person name="Hanada S."/>
        </authorList>
    </citation>
    <scope>NUCLEOTIDE SEQUENCE [LARGE SCALE GENOMIC DNA]</scope>
    <source>
        <strain evidence="14 15">K6</strain>
    </source>
</reference>
<dbReference type="CDD" id="cd00207">
    <property type="entry name" value="fer2"/>
    <property type="match status" value="1"/>
</dbReference>
<dbReference type="PROSITE" id="PS00642">
    <property type="entry name" value="COMPLEX1_75K_2"/>
    <property type="match status" value="1"/>
</dbReference>
<dbReference type="FunFam" id="3.30.200.210:FF:000002">
    <property type="entry name" value="NADH-ubiquinone oxidoreductase 75 kDa subunit"/>
    <property type="match status" value="1"/>
</dbReference>
<dbReference type="InterPro" id="IPR015405">
    <property type="entry name" value="NDUFS1-like_C"/>
</dbReference>
<dbReference type="PANTHER" id="PTHR43105:SF13">
    <property type="entry name" value="NADH-UBIQUINONE OXIDOREDUCTASE 75 KDA SUBUNIT, MITOCHONDRIAL"/>
    <property type="match status" value="1"/>
</dbReference>
<dbReference type="PROSITE" id="PS51839">
    <property type="entry name" value="4FE4S_HC3"/>
    <property type="match status" value="1"/>
</dbReference>
<keyword evidence="6 10" id="KW-0408">Iron</keyword>
<evidence type="ECO:0000313" key="14">
    <source>
        <dbReference type="EMBL" id="GFE65804.1"/>
    </source>
</evidence>
<dbReference type="InterPro" id="IPR006656">
    <property type="entry name" value="Mopterin_OxRdtase"/>
</dbReference>
<evidence type="ECO:0000256" key="9">
    <source>
        <dbReference type="ARBA" id="ARBA00047712"/>
    </source>
</evidence>
<accession>A0A6N6JI66</accession>
<dbReference type="Pfam" id="PF13510">
    <property type="entry name" value="Fer2_4"/>
    <property type="match status" value="1"/>
</dbReference>
<keyword evidence="7 10" id="KW-0411">Iron-sulfur</keyword>
<dbReference type="SUPFAM" id="SSF53706">
    <property type="entry name" value="Formate dehydrogenase/DMSO reductase, domains 1-3"/>
    <property type="match status" value="1"/>
</dbReference>
<dbReference type="InterPro" id="IPR001041">
    <property type="entry name" value="2Fe-2S_ferredoxin-type"/>
</dbReference>
<dbReference type="InterPro" id="IPR019574">
    <property type="entry name" value="NADH_UbQ_OxRdtase_Gsu_4Fe4S-bd"/>
</dbReference>
<dbReference type="Gene3D" id="3.40.50.740">
    <property type="match status" value="1"/>
</dbReference>
<dbReference type="InterPro" id="IPR050123">
    <property type="entry name" value="Prok_molybdopt-oxidoreductase"/>
</dbReference>
<dbReference type="FunFam" id="3.30.70.20:FF:000002">
    <property type="entry name" value="NADH-ubiquinone oxidoreductase 75 kDa subunit"/>
    <property type="match status" value="1"/>
</dbReference>
<name>A0A6N6JI66_9RHOB</name>
<evidence type="ECO:0000256" key="8">
    <source>
        <dbReference type="ARBA" id="ARBA00023027"/>
    </source>
</evidence>
<feature type="domain" description="4Fe-4S His(Cys)3-ligated-type" evidence="13">
    <location>
        <begin position="118"/>
        <end position="157"/>
    </location>
</feature>
<evidence type="ECO:0000256" key="4">
    <source>
        <dbReference type="ARBA" id="ARBA00022723"/>
    </source>
</evidence>
<dbReference type="Pfam" id="PF22117">
    <property type="entry name" value="Fer4_Nqo3"/>
    <property type="match status" value="1"/>
</dbReference>
<evidence type="ECO:0000256" key="10">
    <source>
        <dbReference type="RuleBase" id="RU003525"/>
    </source>
</evidence>
<dbReference type="GO" id="GO:0048038">
    <property type="term" value="F:quinone binding"/>
    <property type="evidence" value="ECO:0007669"/>
    <property type="project" value="UniProtKB-UniRule"/>
</dbReference>
<evidence type="ECO:0000256" key="6">
    <source>
        <dbReference type="ARBA" id="ARBA00023004"/>
    </source>
</evidence>
<evidence type="ECO:0000259" key="12">
    <source>
        <dbReference type="PROSITE" id="PS51669"/>
    </source>
</evidence>
<evidence type="ECO:0000256" key="2">
    <source>
        <dbReference type="ARBA" id="ARBA00005404"/>
    </source>
</evidence>
<comment type="catalytic activity">
    <reaction evidence="9 10">
        <text>a quinone + NADH + 5 H(+)(in) = a quinol + NAD(+) + 4 H(+)(out)</text>
        <dbReference type="Rhea" id="RHEA:57888"/>
        <dbReference type="ChEBI" id="CHEBI:15378"/>
        <dbReference type="ChEBI" id="CHEBI:24646"/>
        <dbReference type="ChEBI" id="CHEBI:57540"/>
        <dbReference type="ChEBI" id="CHEBI:57945"/>
        <dbReference type="ChEBI" id="CHEBI:132124"/>
    </reaction>
</comment>
<keyword evidence="4 10" id="KW-0479">Metal-binding</keyword>
<dbReference type="GO" id="GO:0008137">
    <property type="term" value="F:NADH dehydrogenase (ubiquinone) activity"/>
    <property type="evidence" value="ECO:0007669"/>
    <property type="project" value="UniProtKB-UniRule"/>
</dbReference>
<dbReference type="Proteomes" id="UP000436822">
    <property type="component" value="Unassembled WGS sequence"/>
</dbReference>
<dbReference type="Pfam" id="PF09326">
    <property type="entry name" value="NADH_dhqG_C"/>
    <property type="match status" value="1"/>
</dbReference>
<dbReference type="InterPro" id="IPR054351">
    <property type="entry name" value="NADH_UbQ_OxRdtase_ferredoxin"/>
</dbReference>
<dbReference type="Gene3D" id="3.10.20.740">
    <property type="match status" value="1"/>
</dbReference>
<dbReference type="SUPFAM" id="SSF54292">
    <property type="entry name" value="2Fe-2S ferredoxin-like"/>
    <property type="match status" value="1"/>
</dbReference>
<dbReference type="GO" id="GO:0051539">
    <property type="term" value="F:4 iron, 4 sulfur cluster binding"/>
    <property type="evidence" value="ECO:0007669"/>
    <property type="project" value="UniProtKB-KW"/>
</dbReference>
<comment type="cofactor">
    <cofactor evidence="10">
        <name>[2Fe-2S] cluster</name>
        <dbReference type="ChEBI" id="CHEBI:190135"/>
    </cofactor>
    <text evidence="10">Binds 1 [2Fe-2S] cluster per subunit.</text>
</comment>
<dbReference type="EMBL" id="BLJE01000003">
    <property type="protein sequence ID" value="GFE65804.1"/>
    <property type="molecule type" value="Genomic_DNA"/>
</dbReference>
<organism evidence="14 15">
    <name type="scientific">Litoreibacter roseus</name>
    <dbReference type="NCBI Taxonomy" id="2601869"/>
    <lineage>
        <taxon>Bacteria</taxon>
        <taxon>Pseudomonadati</taxon>
        <taxon>Pseudomonadota</taxon>
        <taxon>Alphaproteobacteria</taxon>
        <taxon>Rhodobacterales</taxon>
        <taxon>Roseobacteraceae</taxon>
        <taxon>Litoreibacter</taxon>
    </lineage>
</organism>
<keyword evidence="5 10" id="KW-1278">Translocase</keyword>
<keyword evidence="3 10" id="KW-0004">4Fe-4S</keyword>
<evidence type="ECO:0000256" key="1">
    <source>
        <dbReference type="ARBA" id="ARBA00001966"/>
    </source>
</evidence>
<dbReference type="InterPro" id="IPR000283">
    <property type="entry name" value="NADH_UbQ_OxRdtase_75kDa_su_CS"/>
</dbReference>
<feature type="domain" description="4Fe-4S Mo/W bis-MGD-type" evidence="12">
    <location>
        <begin position="255"/>
        <end position="311"/>
    </location>
</feature>
<keyword evidence="10" id="KW-0874">Quinone</keyword>
<gene>
    <name evidence="14" type="primary">nuoG</name>
    <name evidence="14" type="ORF">KIN_28780</name>
</gene>
<evidence type="ECO:0000256" key="7">
    <source>
        <dbReference type="ARBA" id="ARBA00023014"/>
    </source>
</evidence>
<evidence type="ECO:0000256" key="5">
    <source>
        <dbReference type="ARBA" id="ARBA00022967"/>
    </source>
</evidence>
<keyword evidence="15" id="KW-1185">Reference proteome</keyword>
<dbReference type="InterPro" id="IPR006963">
    <property type="entry name" value="Mopterin_OxRdtase_4Fe-4S_dom"/>
</dbReference>
<sequence length="699" mass="75345">MPLFAQLGFGPAQLDVAHPQRVADVEIQMADLRKIVIDDTEIEVDPRLTLIQACEEAGIEIPRFCYHERLTIAGNCRMCLVEVVGGPPKPAASCAMQVKDLRPGPEGQPPVIKTNSPMVKKAREGVMEFLLINHPLDCPICDQGGECDLQDQAMAYGVDFSRYREPKRAVTDLDLGPLVETHMTRCISCTRCVRFTTEVAGITQMGQTGRGEDAEITTYLGQTLGSNLQGNIIDLCPVGALVSKPYAFTARPWELTKTESIDVMDALGSNIRVDTKGREVMRFLPRNHDGVNEEWISDKTRFVWDGLRRQRLDTPYIRENGKLRKAGWDEALKATAAAMKGKKLAGLVGDLASAEAAFALKQLIEGQGGGVECRTDGAKLPADNRSAYVGNATIEEIDDAEMILLIGTNPRVEAPVLNARIRKAWLKGAKVALIGEPQDLSYDYIHLGTDRAALAKLAEADHSDKHGTPGVMIVGQGALTEADGAAVLGTARAAAAAAQSKFMVLHTAAGRVGALDAGCTTEHGMDAVAEAEVIYNLGADEIDIAEGPFVIYQGSHGDRGAHRADIILPGAAYTEEQGLFVNTEGRPQLALRASFPPGEAKENWAILRALSSEMDATLPFDSMAELRNALIAQAPHLAQIDEVVDNEWTPVPAGKLGNADFRNAITDFYLTNPIARACPLMGELSANAKVRQAEPIAAE</sequence>
<comment type="cofactor">
    <cofactor evidence="1 10">
        <name>[4Fe-4S] cluster</name>
        <dbReference type="ChEBI" id="CHEBI:49883"/>
    </cofactor>
</comment>
<dbReference type="GO" id="GO:0042773">
    <property type="term" value="P:ATP synthesis coupled electron transport"/>
    <property type="evidence" value="ECO:0007669"/>
    <property type="project" value="InterPro"/>
</dbReference>
<dbReference type="Gene3D" id="3.30.200.210">
    <property type="match status" value="1"/>
</dbReference>
<dbReference type="Pfam" id="PF00384">
    <property type="entry name" value="Molybdopterin"/>
    <property type="match status" value="1"/>
</dbReference>
<dbReference type="PROSITE" id="PS51085">
    <property type="entry name" value="2FE2S_FER_2"/>
    <property type="match status" value="1"/>
</dbReference>
<dbReference type="FunFam" id="3.10.20.740:FF:000001">
    <property type="entry name" value="NADH-quinone oxidoreductase subunit G"/>
    <property type="match status" value="1"/>
</dbReference>
<comment type="caution">
    <text evidence="14">The sequence shown here is derived from an EMBL/GenBank/DDBJ whole genome shotgun (WGS) entry which is preliminary data.</text>
</comment>
<dbReference type="AlphaFoldDB" id="A0A6N6JI66"/>
<dbReference type="PANTHER" id="PTHR43105">
    <property type="entry name" value="RESPIRATORY NITRATE REDUCTASE"/>
    <property type="match status" value="1"/>
</dbReference>
<dbReference type="PROSITE" id="PS51669">
    <property type="entry name" value="4FE4S_MOW_BIS_MGD"/>
    <property type="match status" value="1"/>
</dbReference>
<comment type="function">
    <text evidence="10">NDH-1 shuttles electrons from NADH, via FMN and iron-sulfur (Fe-S) centers, to quinones in the respiratory chain. Couples the redox reaction to proton translocation (for every two electrons transferred, four hydrogen ions are translocated across the cytoplasmic membrane), and thus conserves the redox energy in a proton gradient.</text>
</comment>
<feature type="domain" description="2Fe-2S ferredoxin-type" evidence="11">
    <location>
        <begin position="23"/>
        <end position="118"/>
    </location>
</feature>
<evidence type="ECO:0000313" key="15">
    <source>
        <dbReference type="Proteomes" id="UP000436822"/>
    </source>
</evidence>
<dbReference type="GO" id="GO:0051537">
    <property type="term" value="F:2 iron, 2 sulfur cluster binding"/>
    <property type="evidence" value="ECO:0007669"/>
    <property type="project" value="UniProtKB-UniRule"/>
</dbReference>
<dbReference type="GO" id="GO:0016651">
    <property type="term" value="F:oxidoreductase activity, acting on NAD(P)H"/>
    <property type="evidence" value="ECO:0007669"/>
    <property type="project" value="InterPro"/>
</dbReference>
<dbReference type="PROSITE" id="PS00643">
    <property type="entry name" value="COMPLEX1_75K_3"/>
    <property type="match status" value="1"/>
</dbReference>
<dbReference type="GO" id="GO:0046872">
    <property type="term" value="F:metal ion binding"/>
    <property type="evidence" value="ECO:0007669"/>
    <property type="project" value="UniProtKB-UniRule"/>
</dbReference>
<comment type="similarity">
    <text evidence="2 10">Belongs to the complex I 75 kDa subunit family.</text>
</comment>
<evidence type="ECO:0000256" key="3">
    <source>
        <dbReference type="ARBA" id="ARBA00022485"/>
    </source>
</evidence>